<dbReference type="Gene3D" id="1.10.10.10">
    <property type="entry name" value="Winged helix-like DNA-binding domain superfamily/Winged helix DNA-binding domain"/>
    <property type="match status" value="1"/>
</dbReference>
<dbReference type="InterPro" id="IPR036388">
    <property type="entry name" value="WH-like_DNA-bd_sf"/>
</dbReference>
<dbReference type="PANTHER" id="PTHR18964:SF149">
    <property type="entry name" value="BIFUNCTIONAL UDP-N-ACETYLGLUCOSAMINE 2-EPIMERASE_N-ACETYLMANNOSAMINE KINASE"/>
    <property type="match status" value="1"/>
</dbReference>
<dbReference type="InterPro" id="IPR000600">
    <property type="entry name" value="ROK"/>
</dbReference>
<gene>
    <name evidence="2" type="ORF">SAMN05216283_105128</name>
</gene>
<dbReference type="STRING" id="655355.SAMN05216283_105128"/>
<comment type="similarity">
    <text evidence="1">Belongs to the ROK (NagC/XylR) family.</text>
</comment>
<organism evidence="2 3">
    <name type="scientific">Sunxiuqinia elliptica</name>
    <dbReference type="NCBI Taxonomy" id="655355"/>
    <lineage>
        <taxon>Bacteria</taxon>
        <taxon>Pseudomonadati</taxon>
        <taxon>Bacteroidota</taxon>
        <taxon>Bacteroidia</taxon>
        <taxon>Marinilabiliales</taxon>
        <taxon>Prolixibacteraceae</taxon>
        <taxon>Sunxiuqinia</taxon>
    </lineage>
</organism>
<dbReference type="Gene3D" id="3.30.420.40">
    <property type="match status" value="2"/>
</dbReference>
<keyword evidence="2" id="KW-0808">Transferase</keyword>
<sequence>MVTRRTEDTERMAISELRRYKLRMQILLFLYKKHPQTASSLSKKTHVSLPTIRAVLDDLIHERIVYIPGVGESKGGRRPALYSHASDAFHILSIELGHHNAKATIFNSLNKTISSIYEFDTTINDPDFPLQAEKALKTLLQESHLNRNQIIAIGVSMPGLIDTDNGINRTIKNPALQNIKHRLSQQFDIPIYIENDARMQALGEFVFGKAQKTQNTLVLNWHWGLGLGVILNGQIFQGSSGSAGEFSHIRVLPEGQLCECGKQGCLQTIASAQTLLNMTREQIKKGAVSQLTKRFKNEPTKLTIQNIIQCAKNGDELSISLLNELSKKLAWGLSILIQLYNPELIVLNGPLAKAQQYVLVPIQQTLNQYCLESILNNVKIEISEMGEHSGLKGVAVMVFQKIFSDKSVGPYYLS</sequence>
<dbReference type="Proteomes" id="UP000198964">
    <property type="component" value="Unassembled WGS sequence"/>
</dbReference>
<dbReference type="SUPFAM" id="SSF53067">
    <property type="entry name" value="Actin-like ATPase domain"/>
    <property type="match status" value="1"/>
</dbReference>
<dbReference type="AlphaFoldDB" id="A0A1I2I514"/>
<dbReference type="InterPro" id="IPR043129">
    <property type="entry name" value="ATPase_NBD"/>
</dbReference>
<protein>
    <submittedName>
        <fullName evidence="2">ROK family protein (Putative glucokinase)</fullName>
    </submittedName>
</protein>
<dbReference type="InterPro" id="IPR036390">
    <property type="entry name" value="WH_DNA-bd_sf"/>
</dbReference>
<dbReference type="PANTHER" id="PTHR18964">
    <property type="entry name" value="ROK (REPRESSOR, ORF, KINASE) FAMILY"/>
    <property type="match status" value="1"/>
</dbReference>
<name>A0A1I2I514_9BACT</name>
<reference evidence="2 3" key="1">
    <citation type="submission" date="2016-10" db="EMBL/GenBank/DDBJ databases">
        <authorList>
            <person name="de Groot N.N."/>
        </authorList>
    </citation>
    <scope>NUCLEOTIDE SEQUENCE [LARGE SCALE GENOMIC DNA]</scope>
    <source>
        <strain evidence="2 3">CGMCC 1.9156</strain>
    </source>
</reference>
<accession>A0A1I2I514</accession>
<proteinExistence type="inferred from homology"/>
<evidence type="ECO:0000313" key="3">
    <source>
        <dbReference type="Proteomes" id="UP000198964"/>
    </source>
</evidence>
<keyword evidence="2" id="KW-0418">Kinase</keyword>
<dbReference type="Pfam" id="PF00480">
    <property type="entry name" value="ROK"/>
    <property type="match status" value="1"/>
</dbReference>
<evidence type="ECO:0000256" key="1">
    <source>
        <dbReference type="ARBA" id="ARBA00006479"/>
    </source>
</evidence>
<dbReference type="SUPFAM" id="SSF46785">
    <property type="entry name" value="Winged helix' DNA-binding domain"/>
    <property type="match status" value="1"/>
</dbReference>
<keyword evidence="3" id="KW-1185">Reference proteome</keyword>
<evidence type="ECO:0000313" key="2">
    <source>
        <dbReference type="EMBL" id="SFF37372.1"/>
    </source>
</evidence>
<dbReference type="GO" id="GO:0016301">
    <property type="term" value="F:kinase activity"/>
    <property type="evidence" value="ECO:0007669"/>
    <property type="project" value="UniProtKB-KW"/>
</dbReference>
<dbReference type="RefSeq" id="WP_093920037.1">
    <property type="nucleotide sequence ID" value="NZ_FONW01000005.1"/>
</dbReference>
<dbReference type="EMBL" id="FONW01000005">
    <property type="protein sequence ID" value="SFF37372.1"/>
    <property type="molecule type" value="Genomic_DNA"/>
</dbReference>